<dbReference type="AlphaFoldDB" id="A0A6J1N0L9"/>
<feature type="compositionally biased region" description="Polar residues" evidence="4">
    <location>
        <begin position="212"/>
        <end position="223"/>
    </location>
</feature>
<dbReference type="InterPro" id="IPR009003">
    <property type="entry name" value="Peptidase_S1_PA"/>
</dbReference>
<feature type="domain" description="Peptidase S1" evidence="6">
    <location>
        <begin position="364"/>
        <end position="616"/>
    </location>
</feature>
<evidence type="ECO:0000256" key="4">
    <source>
        <dbReference type="SAM" id="MobiDB-lite"/>
    </source>
</evidence>
<feature type="compositionally biased region" description="Polar residues" evidence="4">
    <location>
        <begin position="329"/>
        <end position="341"/>
    </location>
</feature>
<dbReference type="CDD" id="cd00190">
    <property type="entry name" value="Tryp_SPc"/>
    <property type="match status" value="1"/>
</dbReference>
<keyword evidence="7" id="KW-1185">Reference proteome</keyword>
<dbReference type="Gene3D" id="2.40.10.10">
    <property type="entry name" value="Trypsin-like serine proteases"/>
    <property type="match status" value="2"/>
</dbReference>
<dbReference type="RefSeq" id="XP_023941395.2">
    <property type="nucleotide sequence ID" value="XM_024085627.2"/>
</dbReference>
<dbReference type="InterPro" id="IPR033116">
    <property type="entry name" value="TRYPSIN_SER"/>
</dbReference>
<evidence type="ECO:0000256" key="2">
    <source>
        <dbReference type="ARBA" id="ARBA00024195"/>
    </source>
</evidence>
<dbReference type="InterPro" id="IPR011049">
    <property type="entry name" value="Serralysin-like_metalloprot_C"/>
</dbReference>
<evidence type="ECO:0000313" key="8">
    <source>
        <dbReference type="RefSeq" id="XP_023941395.2"/>
    </source>
</evidence>
<dbReference type="Proteomes" id="UP001652582">
    <property type="component" value="Chromosome 11"/>
</dbReference>
<keyword evidence="3" id="KW-0378">Hydrolase</keyword>
<dbReference type="GO" id="GO:0004252">
    <property type="term" value="F:serine-type endopeptidase activity"/>
    <property type="evidence" value="ECO:0007669"/>
    <property type="project" value="InterPro"/>
</dbReference>
<keyword evidence="1" id="KW-1015">Disulfide bond</keyword>
<sequence>MRRSCIIFNLLWINLVLAVRKDEICERCIKIEECPSFAHLNKDQQQVWLEQVPCDGLQATGGPTLFGFSPVAKGDYICCPKTNIWKKDKVTGVSDTENYNTTTVKPGEILLDKRKNTQLSHQSLRLYPGQNINDNQQSAPNYPNTYPNQQNGQNGQNGPNQIYGQNGPNQIYGQNSPNQIYGQNGPNQIYGQNGPNQIYGQNGPNQIYGPNVPNQIYGQNPSYPQYPRGGNAWNYPRQPGMMTFPGQSQTLWQNPNAYPQQQQQTNPYNNYGNVNSFRPTSDDQCAAQTTLLPDPQTQCCGRDMSQTERITDLQNLLNIYAPSFRRTGPPQSTPRQQTYPTLPTKEKLSDDNNTVIDIGLDDRIAGGKETELDQFPWTVLLKMTFNFGTNISIVNCGGSLISRRYVLTAGHCVYEPGAVLIGVNVTLAEYDKTTFPRDCKYEIGRKPKCIDNVLMFAEDVIIHPQYDDDQLMNDIALIRLQGYAPYTRYIRPICLTPLDIDTDDLTNLPLAVAGWGRNGKYVSNLKQSTVVNLVPHEKCRQAYQYLSSSHLCAAGRTGEDTCKGDSGGPLMMLFRGSYYLIGVVSGKRADFPCGSTIPSLYTNVYHYVSWIASNIKN</sequence>
<dbReference type="SUPFAM" id="SSF50494">
    <property type="entry name" value="Trypsin-like serine proteases"/>
    <property type="match status" value="1"/>
</dbReference>
<feature type="chain" id="PRO_5046963544" evidence="5">
    <location>
        <begin position="19"/>
        <end position="617"/>
    </location>
</feature>
<dbReference type="PRINTS" id="PR00722">
    <property type="entry name" value="CHYMOTRYPSIN"/>
</dbReference>
<feature type="region of interest" description="Disordered" evidence="4">
    <location>
        <begin position="323"/>
        <end position="348"/>
    </location>
</feature>
<evidence type="ECO:0000256" key="5">
    <source>
        <dbReference type="SAM" id="SignalP"/>
    </source>
</evidence>
<feature type="compositionally biased region" description="Low complexity" evidence="4">
    <location>
        <begin position="140"/>
        <end position="170"/>
    </location>
</feature>
<organism evidence="7 8">
    <name type="scientific">Bicyclus anynana</name>
    <name type="common">Squinting bush brown butterfly</name>
    <dbReference type="NCBI Taxonomy" id="110368"/>
    <lineage>
        <taxon>Eukaryota</taxon>
        <taxon>Metazoa</taxon>
        <taxon>Ecdysozoa</taxon>
        <taxon>Arthropoda</taxon>
        <taxon>Hexapoda</taxon>
        <taxon>Insecta</taxon>
        <taxon>Pterygota</taxon>
        <taxon>Neoptera</taxon>
        <taxon>Endopterygota</taxon>
        <taxon>Lepidoptera</taxon>
        <taxon>Glossata</taxon>
        <taxon>Ditrysia</taxon>
        <taxon>Papilionoidea</taxon>
        <taxon>Nymphalidae</taxon>
        <taxon>Satyrinae</taxon>
        <taxon>Satyrini</taxon>
        <taxon>Mycalesina</taxon>
        <taxon>Bicyclus</taxon>
    </lineage>
</organism>
<dbReference type="Gene3D" id="2.150.10.10">
    <property type="entry name" value="Serralysin-like metalloprotease, C-terminal"/>
    <property type="match status" value="1"/>
</dbReference>
<dbReference type="PROSITE" id="PS00134">
    <property type="entry name" value="TRYPSIN_HIS"/>
    <property type="match status" value="1"/>
</dbReference>
<dbReference type="GO" id="GO:0006508">
    <property type="term" value="P:proteolysis"/>
    <property type="evidence" value="ECO:0007669"/>
    <property type="project" value="UniProtKB-KW"/>
</dbReference>
<dbReference type="KEGG" id="bany:112048187"/>
<name>A0A6J1N0L9_BICAN</name>
<feature type="region of interest" description="Disordered" evidence="4">
    <location>
        <begin position="128"/>
        <end position="224"/>
    </location>
</feature>
<dbReference type="PROSITE" id="PS50240">
    <property type="entry name" value="TRYPSIN_DOM"/>
    <property type="match status" value="1"/>
</dbReference>
<feature type="compositionally biased region" description="Polar residues" evidence="4">
    <location>
        <begin position="130"/>
        <end position="139"/>
    </location>
</feature>
<dbReference type="SUPFAM" id="SSF51120">
    <property type="entry name" value="beta-Roll"/>
    <property type="match status" value="1"/>
</dbReference>
<dbReference type="PANTHER" id="PTHR24256">
    <property type="entry name" value="TRYPTASE-RELATED"/>
    <property type="match status" value="1"/>
</dbReference>
<keyword evidence="3" id="KW-0645">Protease</keyword>
<dbReference type="OrthoDB" id="10061449at2759"/>
<evidence type="ECO:0000256" key="1">
    <source>
        <dbReference type="ARBA" id="ARBA00023157"/>
    </source>
</evidence>
<dbReference type="InterPro" id="IPR051487">
    <property type="entry name" value="Ser/Thr_Proteases_Immune/Dev"/>
</dbReference>
<dbReference type="GeneID" id="112048187"/>
<gene>
    <name evidence="8" type="primary">LOC112048187</name>
</gene>
<dbReference type="InterPro" id="IPR043504">
    <property type="entry name" value="Peptidase_S1_PA_chymotrypsin"/>
</dbReference>
<keyword evidence="5" id="KW-0732">Signal</keyword>
<evidence type="ECO:0000256" key="3">
    <source>
        <dbReference type="RuleBase" id="RU363034"/>
    </source>
</evidence>
<evidence type="ECO:0000259" key="6">
    <source>
        <dbReference type="PROSITE" id="PS50240"/>
    </source>
</evidence>
<dbReference type="InterPro" id="IPR001314">
    <property type="entry name" value="Peptidase_S1A"/>
</dbReference>
<dbReference type="PROSITE" id="PS00135">
    <property type="entry name" value="TRYPSIN_SER"/>
    <property type="match status" value="1"/>
</dbReference>
<dbReference type="InterPro" id="IPR018114">
    <property type="entry name" value="TRYPSIN_HIS"/>
</dbReference>
<protein>
    <submittedName>
        <fullName evidence="8">Spaetzle-processing enzyme-like</fullName>
    </submittedName>
</protein>
<feature type="signal peptide" evidence="5">
    <location>
        <begin position="1"/>
        <end position="18"/>
    </location>
</feature>
<dbReference type="Pfam" id="PF00089">
    <property type="entry name" value="Trypsin"/>
    <property type="match status" value="1"/>
</dbReference>
<reference evidence="8" key="1">
    <citation type="submission" date="2025-08" db="UniProtKB">
        <authorList>
            <consortium name="RefSeq"/>
        </authorList>
    </citation>
    <scope>IDENTIFICATION</scope>
</reference>
<dbReference type="SMART" id="SM00020">
    <property type="entry name" value="Tryp_SPc"/>
    <property type="match status" value="1"/>
</dbReference>
<evidence type="ECO:0000313" key="7">
    <source>
        <dbReference type="Proteomes" id="UP001652582"/>
    </source>
</evidence>
<accession>A0A6J1N0L9</accession>
<keyword evidence="3" id="KW-0720">Serine protease</keyword>
<feature type="compositionally biased region" description="Polar residues" evidence="4">
    <location>
        <begin position="171"/>
        <end position="205"/>
    </location>
</feature>
<comment type="similarity">
    <text evidence="2">Belongs to the peptidase S1 family. CLIP subfamily.</text>
</comment>
<dbReference type="InterPro" id="IPR001254">
    <property type="entry name" value="Trypsin_dom"/>
</dbReference>
<proteinExistence type="inferred from homology"/>